<dbReference type="SUPFAM" id="SSF52540">
    <property type="entry name" value="P-loop containing nucleoside triphosphate hydrolases"/>
    <property type="match status" value="1"/>
</dbReference>
<dbReference type="Gene3D" id="3.40.50.300">
    <property type="entry name" value="P-loop containing nucleotide triphosphate hydrolases"/>
    <property type="match status" value="1"/>
</dbReference>
<evidence type="ECO:0000313" key="20">
    <source>
        <dbReference type="EMBL" id="KRG20213.1"/>
    </source>
</evidence>
<evidence type="ECO:0000256" key="9">
    <source>
        <dbReference type="ARBA" id="ARBA00022840"/>
    </source>
</evidence>
<evidence type="ECO:0000256" key="6">
    <source>
        <dbReference type="ARBA" id="ARBA00022692"/>
    </source>
</evidence>
<comment type="subunit">
    <text evidence="15">Homohexamer. Forms a ring that surrounds DNA.</text>
</comment>
<reference evidence="20" key="1">
    <citation type="submission" date="2015-09" db="EMBL/GenBank/DDBJ databases">
        <title>Draft Genome Sequences of Two Novel Amoeba-resistant Intranuclear Bacteria, Candidatus Berkiella cookevillensis and Candidatus Berkiella aquae.</title>
        <authorList>
            <person name="Mehari Y.T."/>
            <person name="Arivett B.A."/>
            <person name="Farone A.L."/>
            <person name="Gunderson J.H."/>
            <person name="Farone M.B."/>
        </authorList>
    </citation>
    <scope>NUCLEOTIDE SEQUENCE [LARGE SCALE GENOMIC DNA]</scope>
    <source>
        <strain evidence="20">CC99</strain>
    </source>
</reference>
<reference evidence="21" key="2">
    <citation type="journal article" date="2016" name="Genome Announc.">
        <title>Draft Genome Sequences of Two Novel Amoeba-Resistant Intranuclear Bacteria, 'Candidatus Berkiella cookevillensis' and 'Candidatus Berkiella aquae'.</title>
        <authorList>
            <person name="Mehari Y.T."/>
            <person name="Arivett B.A."/>
            <person name="Farone A.L."/>
            <person name="Gunderson J.H."/>
            <person name="Farone M.B."/>
        </authorList>
    </citation>
    <scope>NUCLEOTIDE SEQUENCE</scope>
    <source>
        <strain evidence="21">CC99</strain>
    </source>
</reference>
<dbReference type="PATRIC" id="fig|1590042.3.peg.451"/>
<feature type="domain" description="FtsK" evidence="19">
    <location>
        <begin position="481"/>
        <end position="692"/>
    </location>
</feature>
<dbReference type="InterPro" id="IPR036388">
    <property type="entry name" value="WH-like_DNA-bd_sf"/>
</dbReference>
<dbReference type="InterPro" id="IPR050206">
    <property type="entry name" value="FtsK/SpoIIIE/SftA"/>
</dbReference>
<proteinExistence type="inferred from homology"/>
<dbReference type="Pfam" id="PF13491">
    <property type="entry name" value="FtsK_4TM"/>
    <property type="match status" value="1"/>
</dbReference>
<dbReference type="Gene3D" id="1.10.10.10">
    <property type="entry name" value="Winged helix-like DNA-binding domain superfamily/Winged helix DNA-binding domain"/>
    <property type="match status" value="1"/>
</dbReference>
<evidence type="ECO:0000259" key="19">
    <source>
        <dbReference type="PROSITE" id="PS50901"/>
    </source>
</evidence>
<dbReference type="SMART" id="SM00843">
    <property type="entry name" value="Ftsk_gamma"/>
    <property type="match status" value="1"/>
</dbReference>
<keyword evidence="11" id="KW-0238">DNA-binding</keyword>
<dbReference type="PROSITE" id="PS50901">
    <property type="entry name" value="FTSK"/>
    <property type="match status" value="1"/>
</dbReference>
<feature type="transmembrane region" description="Helical" evidence="18">
    <location>
        <begin position="73"/>
        <end position="97"/>
    </location>
</feature>
<organism evidence="20">
    <name type="scientific">Candidatus Berkiella cookevillensis</name>
    <dbReference type="NCBI Taxonomy" id="437022"/>
    <lineage>
        <taxon>Bacteria</taxon>
        <taxon>Pseudomonadati</taxon>
        <taxon>Pseudomonadota</taxon>
        <taxon>Gammaproteobacteria</taxon>
        <taxon>Candidatus Berkiellales</taxon>
        <taxon>Candidatus Berkiellaceae</taxon>
        <taxon>Candidatus Berkiella</taxon>
    </lineage>
</organism>
<dbReference type="GO" id="GO:0003677">
    <property type="term" value="F:DNA binding"/>
    <property type="evidence" value="ECO:0007669"/>
    <property type="project" value="UniProtKB-KW"/>
</dbReference>
<dbReference type="Pfam" id="PF01580">
    <property type="entry name" value="FtsK_SpoIIIE"/>
    <property type="match status" value="1"/>
</dbReference>
<comment type="similarity">
    <text evidence="2">Belongs to the FtsK/SpoIIIE/SftA family.</text>
</comment>
<protein>
    <recommendedName>
        <fullName evidence="3">DNA translocase FtsK</fullName>
    </recommendedName>
</protein>
<name>A0A0Q9YHU8_9GAMM</name>
<feature type="transmembrane region" description="Helical" evidence="18">
    <location>
        <begin position="109"/>
        <end position="134"/>
    </location>
</feature>
<dbReference type="Gene3D" id="3.30.980.40">
    <property type="match status" value="1"/>
</dbReference>
<dbReference type="InterPro" id="IPR027417">
    <property type="entry name" value="P-loop_NTPase"/>
</dbReference>
<keyword evidence="13" id="KW-0131">Cell cycle</keyword>
<dbReference type="AlphaFoldDB" id="A0A0Q9YHU8"/>
<dbReference type="EMBL" id="LKHV01000001">
    <property type="protein sequence ID" value="KRG20213.1"/>
    <property type="molecule type" value="Genomic_DNA"/>
</dbReference>
<keyword evidence="9 16" id="KW-0067">ATP-binding</keyword>
<evidence type="ECO:0000256" key="5">
    <source>
        <dbReference type="ARBA" id="ARBA00022618"/>
    </source>
</evidence>
<feature type="region of interest" description="Disordered" evidence="17">
    <location>
        <begin position="306"/>
        <end position="325"/>
    </location>
</feature>
<keyword evidence="8" id="KW-0159">Chromosome partition</keyword>
<dbReference type="EMBL" id="LKHV02000001">
    <property type="protein sequence ID" value="MCS5708210.1"/>
    <property type="molecule type" value="Genomic_DNA"/>
</dbReference>
<accession>A0A0Q9YHU8</accession>
<dbReference type="PANTHER" id="PTHR22683">
    <property type="entry name" value="SPORULATION PROTEIN RELATED"/>
    <property type="match status" value="1"/>
</dbReference>
<comment type="caution">
    <text evidence="20">The sequence shown here is derived from an EMBL/GenBank/DDBJ whole genome shotgun (WGS) entry which is preliminary data.</text>
</comment>
<evidence type="ECO:0000256" key="3">
    <source>
        <dbReference type="ARBA" id="ARBA00020887"/>
    </source>
</evidence>
<evidence type="ECO:0000256" key="10">
    <source>
        <dbReference type="ARBA" id="ARBA00022989"/>
    </source>
</evidence>
<evidence type="ECO:0000256" key="18">
    <source>
        <dbReference type="SAM" id="Phobius"/>
    </source>
</evidence>
<dbReference type="GO" id="GO:0051301">
    <property type="term" value="P:cell division"/>
    <property type="evidence" value="ECO:0007669"/>
    <property type="project" value="UniProtKB-KW"/>
</dbReference>
<evidence type="ECO:0000256" key="15">
    <source>
        <dbReference type="ARBA" id="ARBA00025923"/>
    </source>
</evidence>
<evidence type="ECO:0000256" key="7">
    <source>
        <dbReference type="ARBA" id="ARBA00022741"/>
    </source>
</evidence>
<comment type="function">
    <text evidence="14">Essential cell division protein that coordinates cell division and chromosome segregation. The N-terminus is involved in assembly of the cell-division machinery. The C-terminus functions as a DNA motor that moves dsDNA in an ATP-dependent manner towards the dif recombination site, which is located within the replication terminus region. Translocation stops specifically at Xer-dif sites, where FtsK interacts with the Xer recombinase, allowing activation of chromosome unlinking by recombination. FtsK orienting polar sequences (KOPS) guide the direction of DNA translocation. FtsK can remove proteins from DNA as it translocates, but translocation stops specifically at XerCD-dif site, thereby preventing removal of XerC and XerD from dif.</text>
</comment>
<evidence type="ECO:0000313" key="21">
    <source>
        <dbReference type="EMBL" id="MCS5708210.1"/>
    </source>
</evidence>
<evidence type="ECO:0000256" key="8">
    <source>
        <dbReference type="ARBA" id="ARBA00022829"/>
    </source>
</evidence>
<evidence type="ECO:0000256" key="16">
    <source>
        <dbReference type="PROSITE-ProRule" id="PRU00289"/>
    </source>
</evidence>
<evidence type="ECO:0000256" key="2">
    <source>
        <dbReference type="ARBA" id="ARBA00006474"/>
    </source>
</evidence>
<feature type="binding site" evidence="16">
    <location>
        <begin position="498"/>
        <end position="505"/>
    </location>
    <ligand>
        <name>ATP</name>
        <dbReference type="ChEBI" id="CHEBI:30616"/>
    </ligand>
</feature>
<evidence type="ECO:0000256" key="12">
    <source>
        <dbReference type="ARBA" id="ARBA00023136"/>
    </source>
</evidence>
<dbReference type="SUPFAM" id="SSF46785">
    <property type="entry name" value="Winged helix' DNA-binding domain"/>
    <property type="match status" value="1"/>
</dbReference>
<gene>
    <name evidence="20" type="primary">ftsK</name>
    <name evidence="20" type="ORF">CC99x_00435</name>
    <name evidence="21" type="ORF">CC99x_004760</name>
</gene>
<keyword evidence="4" id="KW-1003">Cell membrane</keyword>
<keyword evidence="12 18" id="KW-0472">Membrane</keyword>
<keyword evidence="5" id="KW-0132">Cell division</keyword>
<feature type="compositionally biased region" description="Polar residues" evidence="17">
    <location>
        <begin position="247"/>
        <end position="257"/>
    </location>
</feature>
<feature type="transmembrane region" description="Helical" evidence="18">
    <location>
        <begin position="21"/>
        <end position="43"/>
    </location>
</feature>
<dbReference type="InterPro" id="IPR002543">
    <property type="entry name" value="FtsK_dom"/>
</dbReference>
<sequence length="832" mass="91740">MRQATKRHQTNTWREQINQRVREGAFILLSSVAIYLFISLFTYNANDPGWSHTGMQSEVLNLAGRTGAFCSDILFSLFGYIAYLFPVAVLLMSIFIYKTKNEEDKDKSPIIWFLRVIGLIVTLVSSCGLTSIHVNTTLQFLPMSSGGVIGALMKQGMVSYLNLTGATIILSALFLTSVTLFTGVSWVKIADLIGRFMFMGAKKFPLQFTAFSRKSIAQVQEIKLPALVKTKPSKASSAPLKKEKSTEPSFSGKKSSIQDILKPISKDEKSWEDEEINLPPLKEGKKLKQSALDIFNRKKKAINKKVKPESIKEPTHNKNVESDREDTAYAQRNEAHSHDFEGDHIFPSLSLLEAQSEAHDTGFSSDQLEQLSSLVETRLKEFGVDVKVVGVLPGPVVTRFELDLAAGVKVSKITGLAKDLARSLSVVSVRVVEVIPGKSVVGLEIPNVEREVVRLKEVLADPSYQQSKSPVTIGLGKDISGRPVVTDLAKMPHLLVAGTTGSGKSVGLNAMLLSILYKASPKDVRMILIDPKMLELAVYDNIPHLLTPVITDVKDAANALRWCVAEMEHRYQLMAALGVRNITGYNERIRRAQAQKKPILNPLWHPSHSEKPEALEPLPYIVILIDEFADMMMVVGKKVEEYIARLAQKARAAGVHLILATQRPSVDVITGLIKANIPTRIAFQVSSRIDSRTILDQSGAEQLLGHGDMLFLPPGVGICQRIHGAFVGDDEVHKVTDELRKSGKPDYIESVVKSAFNSGDSPNGSEPYDELYDQAVAIVTETRRASISLVQRKLKIGYNRAARLIEQMETDGVVSELQSNGTREVLAPPVSE</sequence>
<evidence type="ECO:0000256" key="4">
    <source>
        <dbReference type="ARBA" id="ARBA00022475"/>
    </source>
</evidence>
<dbReference type="InterPro" id="IPR025199">
    <property type="entry name" value="FtsK_4TM"/>
</dbReference>
<keyword evidence="22" id="KW-1185">Reference proteome</keyword>
<evidence type="ECO:0000256" key="11">
    <source>
        <dbReference type="ARBA" id="ARBA00023125"/>
    </source>
</evidence>
<keyword evidence="10 18" id="KW-1133">Transmembrane helix</keyword>
<evidence type="ECO:0000256" key="1">
    <source>
        <dbReference type="ARBA" id="ARBA00004651"/>
    </source>
</evidence>
<dbReference type="InterPro" id="IPR003593">
    <property type="entry name" value="AAA+_ATPase"/>
</dbReference>
<dbReference type="Pfam" id="PF09397">
    <property type="entry name" value="FtsK_gamma"/>
    <property type="match status" value="1"/>
</dbReference>
<dbReference type="GO" id="GO:0005524">
    <property type="term" value="F:ATP binding"/>
    <property type="evidence" value="ECO:0007669"/>
    <property type="project" value="UniProtKB-UniRule"/>
</dbReference>
<comment type="subcellular location">
    <subcellularLocation>
        <location evidence="1">Cell membrane</location>
        <topology evidence="1">Multi-pass membrane protein</topology>
    </subcellularLocation>
</comment>
<evidence type="ECO:0000313" key="22">
    <source>
        <dbReference type="Proteomes" id="UP000051494"/>
    </source>
</evidence>
<evidence type="ECO:0000256" key="17">
    <source>
        <dbReference type="SAM" id="MobiDB-lite"/>
    </source>
</evidence>
<feature type="region of interest" description="Disordered" evidence="17">
    <location>
        <begin position="235"/>
        <end position="257"/>
    </location>
</feature>
<dbReference type="GO" id="GO:0007059">
    <property type="term" value="P:chromosome segregation"/>
    <property type="evidence" value="ECO:0007669"/>
    <property type="project" value="UniProtKB-KW"/>
</dbReference>
<dbReference type="FunFam" id="3.40.50.300:FF:000209">
    <property type="entry name" value="Cell division protein FtsK"/>
    <property type="match status" value="1"/>
</dbReference>
<dbReference type="SMART" id="SM00382">
    <property type="entry name" value="AAA"/>
    <property type="match status" value="1"/>
</dbReference>
<reference evidence="21" key="3">
    <citation type="submission" date="2021-06" db="EMBL/GenBank/DDBJ databases">
        <title>Genomic Description and Analysis of Intracellular Bacteria, Candidatus Berkiella cookevillensis and Candidatus Berkiella aquae.</title>
        <authorList>
            <person name="Kidane D.T."/>
            <person name="Mehari Y.T."/>
            <person name="Rice F.C."/>
            <person name="Arivett B.A."/>
            <person name="Farone A.L."/>
            <person name="Berk S.G."/>
            <person name="Farone M.B."/>
        </authorList>
    </citation>
    <scope>NUCLEOTIDE SEQUENCE</scope>
    <source>
        <strain evidence="21">CC99</strain>
    </source>
</reference>
<dbReference type="Proteomes" id="UP000051494">
    <property type="component" value="Unassembled WGS sequence"/>
</dbReference>
<dbReference type="PANTHER" id="PTHR22683:SF41">
    <property type="entry name" value="DNA TRANSLOCASE FTSK"/>
    <property type="match status" value="1"/>
</dbReference>
<dbReference type="CDD" id="cd01127">
    <property type="entry name" value="TrwB_TraG_TraD_VirD4"/>
    <property type="match status" value="1"/>
</dbReference>
<evidence type="ECO:0000256" key="13">
    <source>
        <dbReference type="ARBA" id="ARBA00023306"/>
    </source>
</evidence>
<dbReference type="GO" id="GO:0005886">
    <property type="term" value="C:plasma membrane"/>
    <property type="evidence" value="ECO:0007669"/>
    <property type="project" value="UniProtKB-SubCell"/>
</dbReference>
<dbReference type="InterPro" id="IPR018541">
    <property type="entry name" value="Ftsk_gamma"/>
</dbReference>
<evidence type="ECO:0000256" key="14">
    <source>
        <dbReference type="ARBA" id="ARBA00024784"/>
    </source>
</evidence>
<keyword evidence="7 16" id="KW-0547">Nucleotide-binding</keyword>
<keyword evidence="6 18" id="KW-0812">Transmembrane</keyword>
<dbReference type="OrthoDB" id="9807790at2"/>
<dbReference type="InterPro" id="IPR041027">
    <property type="entry name" value="FtsK_alpha"/>
</dbReference>
<dbReference type="Pfam" id="PF17854">
    <property type="entry name" value="FtsK_alpha"/>
    <property type="match status" value="1"/>
</dbReference>
<dbReference type="STRING" id="437022.CC99x_00435"/>
<dbReference type="InterPro" id="IPR036390">
    <property type="entry name" value="WH_DNA-bd_sf"/>
</dbReference>
<dbReference type="RefSeq" id="WP_057623164.1">
    <property type="nucleotide sequence ID" value="NZ_LKHV02000001.1"/>
</dbReference>
<feature type="transmembrane region" description="Helical" evidence="18">
    <location>
        <begin position="163"/>
        <end position="187"/>
    </location>
</feature>